<dbReference type="Pfam" id="PF00270">
    <property type="entry name" value="DEAD"/>
    <property type="match status" value="1"/>
</dbReference>
<evidence type="ECO:0000259" key="9">
    <source>
        <dbReference type="PROSITE" id="PS51192"/>
    </source>
</evidence>
<dbReference type="Proteomes" id="UP000176377">
    <property type="component" value="Unassembled WGS sequence"/>
</dbReference>
<dbReference type="Gene3D" id="2.40.50.140">
    <property type="entry name" value="Nucleic acid-binding proteins"/>
    <property type="match status" value="1"/>
</dbReference>
<dbReference type="EMBL" id="MFLA01000047">
    <property type="protein sequence ID" value="OGG57702.1"/>
    <property type="molecule type" value="Genomic_DNA"/>
</dbReference>
<comment type="caution">
    <text evidence="11">The sequence shown here is derived from an EMBL/GenBank/DDBJ whole genome shotgun (WGS) entry which is preliminary data.</text>
</comment>
<keyword evidence="1" id="KW-0547">Nucleotide-binding</keyword>
<evidence type="ECO:0000256" key="2">
    <source>
        <dbReference type="ARBA" id="ARBA00022763"/>
    </source>
</evidence>
<gene>
    <name evidence="11" type="ORF">A2765_06215</name>
</gene>
<dbReference type="Pfam" id="PF17191">
    <property type="entry name" value="RecG_wedge"/>
    <property type="match status" value="1"/>
</dbReference>
<keyword evidence="5" id="KW-0067">ATP-binding</keyword>
<dbReference type="Pfam" id="PF00271">
    <property type="entry name" value="Helicase_C"/>
    <property type="match status" value="1"/>
</dbReference>
<evidence type="ECO:0000313" key="12">
    <source>
        <dbReference type="Proteomes" id="UP000176377"/>
    </source>
</evidence>
<dbReference type="SMART" id="SM00487">
    <property type="entry name" value="DEXDc"/>
    <property type="match status" value="1"/>
</dbReference>
<dbReference type="Gene3D" id="3.40.50.300">
    <property type="entry name" value="P-loop containing nucleotide triphosphate hydrolases"/>
    <property type="match status" value="2"/>
</dbReference>
<dbReference type="AlphaFoldDB" id="A0A1F6D9L9"/>
<evidence type="ECO:0000256" key="8">
    <source>
        <dbReference type="ARBA" id="ARBA00049819"/>
    </source>
</evidence>
<dbReference type="NCBIfam" id="NF008168">
    <property type="entry name" value="PRK10917.2-2"/>
    <property type="match status" value="1"/>
</dbReference>
<dbReference type="PROSITE" id="PS51192">
    <property type="entry name" value="HELICASE_ATP_BIND_1"/>
    <property type="match status" value="1"/>
</dbReference>
<keyword evidence="3" id="KW-0378">Hydrolase</keyword>
<feature type="domain" description="Helicase C-terminal" evidence="10">
    <location>
        <begin position="478"/>
        <end position="662"/>
    </location>
</feature>
<feature type="domain" description="Helicase ATP-binding" evidence="9">
    <location>
        <begin position="286"/>
        <end position="469"/>
    </location>
</feature>
<dbReference type="GO" id="GO:0016787">
    <property type="term" value="F:hydrolase activity"/>
    <property type="evidence" value="ECO:0007669"/>
    <property type="project" value="UniProtKB-KW"/>
</dbReference>
<evidence type="ECO:0000256" key="1">
    <source>
        <dbReference type="ARBA" id="ARBA00022741"/>
    </source>
</evidence>
<dbReference type="PANTHER" id="PTHR47964">
    <property type="entry name" value="ATP-DEPENDENT DNA HELICASE HOMOLOG RECG, CHLOROPLASTIC"/>
    <property type="match status" value="1"/>
</dbReference>
<dbReference type="InterPro" id="IPR033454">
    <property type="entry name" value="RecG_wedge"/>
</dbReference>
<evidence type="ECO:0000256" key="6">
    <source>
        <dbReference type="ARBA" id="ARBA00023125"/>
    </source>
</evidence>
<proteinExistence type="predicted"/>
<dbReference type="SMART" id="SM00490">
    <property type="entry name" value="HELICc"/>
    <property type="match status" value="1"/>
</dbReference>
<name>A0A1F6D9L9_9BACT</name>
<dbReference type="GO" id="GO:0006281">
    <property type="term" value="P:DNA repair"/>
    <property type="evidence" value="ECO:0007669"/>
    <property type="project" value="UniProtKB-KW"/>
</dbReference>
<dbReference type="InterPro" id="IPR011545">
    <property type="entry name" value="DEAD/DEAH_box_helicase_dom"/>
</dbReference>
<sequence>MHPDDFLAKHFRLMAPQLSALRRLGILTVRDLLYHFPSRHERAGASTSTTTLIPGTKVTLIGSLSKLQAKKLWKSRRAVTEGWFTDSSGKVKVMWFNQPYMAKMAPQEVPVKLSGTVGGSAEKPYITNPEVVAVTGTDLLEGMFKEGPEEQSHLEIFPVYPESRGITSKWFYHALKRLFEAKVHERVKDPIPLDIRERYHLPDLATALIWIHAPEEEKHAVAAKKRFSFEEIFSIQVARAKERAENIALPSFHITDAAAHVERFLSTVPFPPTNAQRRAIADILRDFAQPHPMARLLEGDVGSGKTLVAAASAYAVVHSRPPGRTSGTLQVAYMAPTEILAGQHFLSFIEYFKDLPINIALMTGSGCKKFPSKVGKGKATDISRTQLLKWIKSGEIAMLVGTHALIQKKVEFQHLAFTIVDEQHRFGTRQRRELAHKGDAMPHFLSMTATPIPRTLALTIYGDLDLSILDELPPGRAKITTEIVTPKARASAYERMRAELQKGRQAYVICPRINEPDPAKMNALQAKSAKAEAARLQKDIFPEYEVGLLHGGMPAKGGSASGGKPNKEDVMKDFAEGKIQVLVATSVVEVGINVPNATVIMIEGAERFGLAQLHQLRGRVQRSSHPPLCFLLPESKGEMAMRRLKALEKSDDGFKLAEADLETRGAGDLYGSRQWGMSDLGMEALQNARLIRAARDEAAALVGNDPTLRGHPALLRRVENAGASLHRE</sequence>
<dbReference type="GO" id="GO:0003677">
    <property type="term" value="F:DNA binding"/>
    <property type="evidence" value="ECO:0007669"/>
    <property type="project" value="UniProtKB-KW"/>
</dbReference>
<keyword evidence="4" id="KW-0347">Helicase</keyword>
<reference evidence="11 12" key="1">
    <citation type="journal article" date="2016" name="Nat. Commun.">
        <title>Thousands of microbial genomes shed light on interconnected biogeochemical processes in an aquifer system.</title>
        <authorList>
            <person name="Anantharaman K."/>
            <person name="Brown C.T."/>
            <person name="Hug L.A."/>
            <person name="Sharon I."/>
            <person name="Castelle C.J."/>
            <person name="Probst A.J."/>
            <person name="Thomas B.C."/>
            <person name="Singh A."/>
            <person name="Wilkins M.J."/>
            <person name="Karaoz U."/>
            <person name="Brodie E.L."/>
            <person name="Williams K.H."/>
            <person name="Hubbard S.S."/>
            <person name="Banfield J.F."/>
        </authorList>
    </citation>
    <scope>NUCLEOTIDE SEQUENCE [LARGE SCALE GENOMIC DNA]</scope>
</reference>
<keyword evidence="7" id="KW-0234">DNA repair</keyword>
<dbReference type="InterPro" id="IPR045562">
    <property type="entry name" value="RecG_dom3_C"/>
</dbReference>
<dbReference type="SUPFAM" id="SSF50249">
    <property type="entry name" value="Nucleic acid-binding proteins"/>
    <property type="match status" value="1"/>
</dbReference>
<dbReference type="InterPro" id="IPR047112">
    <property type="entry name" value="RecG/Mfd"/>
</dbReference>
<dbReference type="InterPro" id="IPR027417">
    <property type="entry name" value="P-loop_NTPase"/>
</dbReference>
<protein>
    <recommendedName>
        <fullName evidence="8">Probable DNA 3'-5' helicase RecG</fullName>
    </recommendedName>
</protein>
<dbReference type="InterPro" id="IPR014001">
    <property type="entry name" value="Helicase_ATP-bd"/>
</dbReference>
<dbReference type="GO" id="GO:0003678">
    <property type="term" value="F:DNA helicase activity"/>
    <property type="evidence" value="ECO:0007669"/>
    <property type="project" value="TreeGrafter"/>
</dbReference>
<dbReference type="InterPro" id="IPR012340">
    <property type="entry name" value="NA-bd_OB-fold"/>
</dbReference>
<dbReference type="SUPFAM" id="SSF52540">
    <property type="entry name" value="P-loop containing nucleoside triphosphate hydrolases"/>
    <property type="match status" value="2"/>
</dbReference>
<evidence type="ECO:0000256" key="5">
    <source>
        <dbReference type="ARBA" id="ARBA00022840"/>
    </source>
</evidence>
<dbReference type="GO" id="GO:0005524">
    <property type="term" value="F:ATP binding"/>
    <property type="evidence" value="ECO:0007669"/>
    <property type="project" value="UniProtKB-KW"/>
</dbReference>
<evidence type="ECO:0000259" key="10">
    <source>
        <dbReference type="PROSITE" id="PS51194"/>
    </source>
</evidence>
<accession>A0A1F6D9L9</accession>
<evidence type="ECO:0000313" key="11">
    <source>
        <dbReference type="EMBL" id="OGG57702.1"/>
    </source>
</evidence>
<evidence type="ECO:0000256" key="3">
    <source>
        <dbReference type="ARBA" id="ARBA00022801"/>
    </source>
</evidence>
<organism evidence="11 12">
    <name type="scientific">Candidatus Kaiserbacteria bacterium RIFCSPHIGHO2_01_FULL_56_24</name>
    <dbReference type="NCBI Taxonomy" id="1798487"/>
    <lineage>
        <taxon>Bacteria</taxon>
        <taxon>Candidatus Kaiseribacteriota</taxon>
    </lineage>
</organism>
<dbReference type="PROSITE" id="PS51194">
    <property type="entry name" value="HELICASE_CTER"/>
    <property type="match status" value="1"/>
</dbReference>
<keyword evidence="2" id="KW-0227">DNA damage</keyword>
<dbReference type="Pfam" id="PF19833">
    <property type="entry name" value="RecG_dom3_C"/>
    <property type="match status" value="1"/>
</dbReference>
<evidence type="ECO:0000256" key="7">
    <source>
        <dbReference type="ARBA" id="ARBA00023204"/>
    </source>
</evidence>
<dbReference type="InterPro" id="IPR001650">
    <property type="entry name" value="Helicase_C-like"/>
</dbReference>
<dbReference type="PANTHER" id="PTHR47964:SF1">
    <property type="entry name" value="ATP-DEPENDENT DNA HELICASE HOMOLOG RECG, CHLOROPLASTIC"/>
    <property type="match status" value="1"/>
</dbReference>
<keyword evidence="6" id="KW-0238">DNA-binding</keyword>
<evidence type="ECO:0000256" key="4">
    <source>
        <dbReference type="ARBA" id="ARBA00022806"/>
    </source>
</evidence>